<dbReference type="InterPro" id="IPR020846">
    <property type="entry name" value="MFS_dom"/>
</dbReference>
<dbReference type="PROSITE" id="PS00216">
    <property type="entry name" value="SUGAR_TRANSPORT_1"/>
    <property type="match status" value="1"/>
</dbReference>
<evidence type="ECO:0000313" key="12">
    <source>
        <dbReference type="EMBL" id="PWN45582.1"/>
    </source>
</evidence>
<feature type="transmembrane region" description="Helical" evidence="10">
    <location>
        <begin position="140"/>
        <end position="166"/>
    </location>
</feature>
<dbReference type="InterPro" id="IPR003663">
    <property type="entry name" value="Sugar/inositol_transpt"/>
</dbReference>
<dbReference type="PROSITE" id="PS50850">
    <property type="entry name" value="MFS"/>
    <property type="match status" value="1"/>
</dbReference>
<feature type="domain" description="Major facilitator superfamily (MFS) profile" evidence="11">
    <location>
        <begin position="2"/>
        <end position="476"/>
    </location>
</feature>
<feature type="transmembrane region" description="Helical" evidence="10">
    <location>
        <begin position="57"/>
        <end position="75"/>
    </location>
</feature>
<dbReference type="PRINTS" id="PR00171">
    <property type="entry name" value="SUGRTRNSPORT"/>
</dbReference>
<reference evidence="12 13" key="1">
    <citation type="journal article" date="2018" name="Mol. Biol. Evol.">
        <title>Broad Genomic Sampling Reveals a Smut Pathogenic Ancestry of the Fungal Clade Ustilaginomycotina.</title>
        <authorList>
            <person name="Kijpornyongpan T."/>
            <person name="Mondo S.J."/>
            <person name="Barry K."/>
            <person name="Sandor L."/>
            <person name="Lee J."/>
            <person name="Lipzen A."/>
            <person name="Pangilinan J."/>
            <person name="LaButti K."/>
            <person name="Hainaut M."/>
            <person name="Henrissat B."/>
            <person name="Grigoriev I.V."/>
            <person name="Spatafora J.W."/>
            <person name="Aime M.C."/>
        </authorList>
    </citation>
    <scope>NUCLEOTIDE SEQUENCE [LARGE SCALE GENOMIC DNA]</scope>
    <source>
        <strain evidence="12 13">MCA 4658</strain>
    </source>
</reference>
<comment type="subcellular location">
    <subcellularLocation>
        <location evidence="1">Membrane</location>
        <topology evidence="1">Multi-pass membrane protein</topology>
    </subcellularLocation>
</comment>
<dbReference type="InterPro" id="IPR005829">
    <property type="entry name" value="Sugar_transporter_CS"/>
</dbReference>
<evidence type="ECO:0000256" key="3">
    <source>
        <dbReference type="ARBA" id="ARBA00022448"/>
    </source>
</evidence>
<feature type="transmembrane region" description="Helical" evidence="10">
    <location>
        <begin position="107"/>
        <end position="128"/>
    </location>
</feature>
<keyword evidence="13" id="KW-1185">Reference proteome</keyword>
<dbReference type="STRING" id="1522189.A0A316W704"/>
<dbReference type="PANTHER" id="PTHR48022">
    <property type="entry name" value="PLASTIDIC GLUCOSE TRANSPORTER 4"/>
    <property type="match status" value="1"/>
</dbReference>
<sequence length="551" mass="60151">MIGFAAGAGFLLFGYDQGVMGGLLTLPSFVEHFPEIDTTKRGTTATSAESTLQGLTIGLYEIGCFLGAVSCLWLGDMLGRRAIIWIGTIWMIIGAIIQAAAPNIGALIAGRIIGGVGNGMHTATIPMWQSECSPPHKRGMLVMVEGALITGGICMAYWIDFAFFWLDPDVAEGNPNAPRSTSSVAWRMPIAFQIVLCIPTLVTIWMPESPRWLLLKGREEEARSVMASLEELPLDDPEIDLKVQEIKESIEEASGAGVKDLFKQGPERNFHRTVLGFIIQMFQQISGINLITYYAATIFEQNIGMSPLVSRLVAAANGTEYFAASWVAVFTIEKFGRRKLMLFGAAGMSISMAILAAMTAPGVTGEYTVGEGPDAVTIVPRQAPGYVAAVFLFIFNTFFAIGWLGMTWLYPAEITPLSIRAAANGVSTSANWLFNFLVVLITPIAFDSIAYKTYLIFMCTNFAIFVTTFLIFPETKSRSLEEMDAIFAKSSYINPYDVVLQEQKTARRYDEHGRPVALDSILAEAGQVNESAEKKYGNQDLTRDASGSESH</sequence>
<evidence type="ECO:0000256" key="2">
    <source>
        <dbReference type="ARBA" id="ARBA00010992"/>
    </source>
</evidence>
<organism evidence="12 13">
    <name type="scientific">Ceraceosorus guamensis</name>
    <dbReference type="NCBI Taxonomy" id="1522189"/>
    <lineage>
        <taxon>Eukaryota</taxon>
        <taxon>Fungi</taxon>
        <taxon>Dikarya</taxon>
        <taxon>Basidiomycota</taxon>
        <taxon>Ustilaginomycotina</taxon>
        <taxon>Exobasidiomycetes</taxon>
        <taxon>Ceraceosorales</taxon>
        <taxon>Ceraceosoraceae</taxon>
        <taxon>Ceraceosorus</taxon>
    </lineage>
</organism>
<evidence type="ECO:0000256" key="10">
    <source>
        <dbReference type="SAM" id="Phobius"/>
    </source>
</evidence>
<comment type="catalytic activity">
    <reaction evidence="7">
        <text>myo-inositol(out) + H(+)(out) = myo-inositol(in) + H(+)(in)</text>
        <dbReference type="Rhea" id="RHEA:60364"/>
        <dbReference type="ChEBI" id="CHEBI:15378"/>
        <dbReference type="ChEBI" id="CHEBI:17268"/>
    </reaction>
</comment>
<dbReference type="RefSeq" id="XP_025372742.1">
    <property type="nucleotide sequence ID" value="XM_025515360.1"/>
</dbReference>
<evidence type="ECO:0000259" key="11">
    <source>
        <dbReference type="PROSITE" id="PS50850"/>
    </source>
</evidence>
<dbReference type="EMBL" id="KZ819354">
    <property type="protein sequence ID" value="PWN45582.1"/>
    <property type="molecule type" value="Genomic_DNA"/>
</dbReference>
<evidence type="ECO:0000256" key="8">
    <source>
        <dbReference type="RuleBase" id="RU003346"/>
    </source>
</evidence>
<dbReference type="GeneID" id="37037230"/>
<feature type="transmembrane region" description="Helical" evidence="10">
    <location>
        <begin position="308"/>
        <end position="330"/>
    </location>
</feature>
<keyword evidence="4 10" id="KW-0812">Transmembrane</keyword>
<keyword evidence="5 10" id="KW-1133">Transmembrane helix</keyword>
<name>A0A316W704_9BASI</name>
<evidence type="ECO:0000256" key="5">
    <source>
        <dbReference type="ARBA" id="ARBA00022989"/>
    </source>
</evidence>
<evidence type="ECO:0000256" key="7">
    <source>
        <dbReference type="ARBA" id="ARBA00049119"/>
    </source>
</evidence>
<dbReference type="Gene3D" id="1.20.1250.20">
    <property type="entry name" value="MFS general substrate transporter like domains"/>
    <property type="match status" value="1"/>
</dbReference>
<dbReference type="Proteomes" id="UP000245783">
    <property type="component" value="Unassembled WGS sequence"/>
</dbReference>
<dbReference type="PANTHER" id="PTHR48022:SF68">
    <property type="entry name" value="MAJOR FACILITATOR SUPERFAMILY (MFS) PROFILE DOMAIN-CONTAINING PROTEIN-RELATED"/>
    <property type="match status" value="1"/>
</dbReference>
<evidence type="ECO:0000313" key="13">
    <source>
        <dbReference type="Proteomes" id="UP000245783"/>
    </source>
</evidence>
<feature type="transmembrane region" description="Helical" evidence="10">
    <location>
        <begin position="186"/>
        <end position="206"/>
    </location>
</feature>
<evidence type="ECO:0000256" key="6">
    <source>
        <dbReference type="ARBA" id="ARBA00023136"/>
    </source>
</evidence>
<feature type="transmembrane region" description="Helical" evidence="10">
    <location>
        <begin position="342"/>
        <end position="363"/>
    </location>
</feature>
<accession>A0A316W704</accession>
<gene>
    <name evidence="12" type="ORF">IE81DRAFT_333200</name>
</gene>
<protein>
    <submittedName>
        <fullName evidence="12">General substrate transporter</fullName>
    </submittedName>
</protein>
<evidence type="ECO:0000256" key="1">
    <source>
        <dbReference type="ARBA" id="ARBA00004141"/>
    </source>
</evidence>
<dbReference type="AlphaFoldDB" id="A0A316W704"/>
<dbReference type="GO" id="GO:0005351">
    <property type="term" value="F:carbohydrate:proton symporter activity"/>
    <property type="evidence" value="ECO:0007669"/>
    <property type="project" value="TreeGrafter"/>
</dbReference>
<dbReference type="FunFam" id="1.20.1250.20:FF:000061">
    <property type="entry name" value="MFS sugar transporter"/>
    <property type="match status" value="1"/>
</dbReference>
<dbReference type="SUPFAM" id="SSF103473">
    <property type="entry name" value="MFS general substrate transporter"/>
    <property type="match status" value="1"/>
</dbReference>
<dbReference type="Pfam" id="PF00083">
    <property type="entry name" value="Sugar_tr"/>
    <property type="match status" value="1"/>
</dbReference>
<proteinExistence type="inferred from homology"/>
<feature type="transmembrane region" description="Helical" evidence="10">
    <location>
        <begin position="82"/>
        <end position="101"/>
    </location>
</feature>
<feature type="transmembrane region" description="Helical" evidence="10">
    <location>
        <begin position="383"/>
        <end position="410"/>
    </location>
</feature>
<comment type="similarity">
    <text evidence="2 8">Belongs to the major facilitator superfamily. Sugar transporter (TC 2.A.1.1) family.</text>
</comment>
<keyword evidence="3 8" id="KW-0813">Transport</keyword>
<dbReference type="NCBIfam" id="TIGR00879">
    <property type="entry name" value="SP"/>
    <property type="match status" value="1"/>
</dbReference>
<feature type="region of interest" description="Disordered" evidence="9">
    <location>
        <begin position="529"/>
        <end position="551"/>
    </location>
</feature>
<evidence type="ECO:0000256" key="4">
    <source>
        <dbReference type="ARBA" id="ARBA00022692"/>
    </source>
</evidence>
<evidence type="ECO:0000256" key="9">
    <source>
        <dbReference type="SAM" id="MobiDB-lite"/>
    </source>
</evidence>
<keyword evidence="6 10" id="KW-0472">Membrane</keyword>
<dbReference type="InterPro" id="IPR005828">
    <property type="entry name" value="MFS_sugar_transport-like"/>
</dbReference>
<feature type="compositionally biased region" description="Basic and acidic residues" evidence="9">
    <location>
        <begin position="531"/>
        <end position="543"/>
    </location>
</feature>
<feature type="transmembrane region" description="Helical" evidence="10">
    <location>
        <begin position="422"/>
        <end position="445"/>
    </location>
</feature>
<dbReference type="InParanoid" id="A0A316W704"/>
<feature type="transmembrane region" description="Helical" evidence="10">
    <location>
        <begin position="451"/>
        <end position="472"/>
    </location>
</feature>
<feature type="transmembrane region" description="Helical" evidence="10">
    <location>
        <begin position="273"/>
        <end position="296"/>
    </location>
</feature>
<dbReference type="OrthoDB" id="2544694at2759"/>
<dbReference type="GO" id="GO:0016020">
    <property type="term" value="C:membrane"/>
    <property type="evidence" value="ECO:0007669"/>
    <property type="project" value="UniProtKB-SubCell"/>
</dbReference>
<dbReference type="InterPro" id="IPR036259">
    <property type="entry name" value="MFS_trans_sf"/>
</dbReference>
<dbReference type="InterPro" id="IPR050360">
    <property type="entry name" value="MFS_Sugar_Transporters"/>
</dbReference>